<evidence type="ECO:0000313" key="8">
    <source>
        <dbReference type="Proteomes" id="UP000008366"/>
    </source>
</evidence>
<feature type="transmembrane region" description="Helical" evidence="5">
    <location>
        <begin position="417"/>
        <end position="436"/>
    </location>
</feature>
<accession>K6WDK0</accession>
<proteinExistence type="predicted"/>
<name>K6WDK0_9MICO</name>
<gene>
    <name evidence="7" type="ORF">KILIM_065_00170</name>
</gene>
<keyword evidence="2 5" id="KW-0812">Transmembrane</keyword>
<evidence type="ECO:0000256" key="4">
    <source>
        <dbReference type="ARBA" id="ARBA00023136"/>
    </source>
</evidence>
<feature type="domain" description="Amino acid permease/ SLC12A" evidence="6">
    <location>
        <begin position="37"/>
        <end position="380"/>
    </location>
</feature>
<dbReference type="PANTHER" id="PTHR42770:SF8">
    <property type="entry name" value="PUTRESCINE IMPORTER PUUP"/>
    <property type="match status" value="1"/>
</dbReference>
<feature type="transmembrane region" description="Helical" evidence="5">
    <location>
        <begin position="52"/>
        <end position="71"/>
    </location>
</feature>
<evidence type="ECO:0000256" key="3">
    <source>
        <dbReference type="ARBA" id="ARBA00022989"/>
    </source>
</evidence>
<dbReference type="PANTHER" id="PTHR42770">
    <property type="entry name" value="AMINO ACID TRANSPORTER-RELATED"/>
    <property type="match status" value="1"/>
</dbReference>
<keyword evidence="8" id="KW-1185">Reference proteome</keyword>
<dbReference type="RefSeq" id="WP_006593872.1">
    <property type="nucleotide sequence ID" value="NZ_BAHD01000065.1"/>
</dbReference>
<dbReference type="eggNOG" id="COG0531">
    <property type="taxonomic scope" value="Bacteria"/>
</dbReference>
<protein>
    <submittedName>
        <fullName evidence="7">Putative amino acid transporter</fullName>
    </submittedName>
</protein>
<comment type="subcellular location">
    <subcellularLocation>
        <location evidence="1">Membrane</location>
        <topology evidence="1">Multi-pass membrane protein</topology>
    </subcellularLocation>
</comment>
<keyword evidence="4 5" id="KW-0472">Membrane</keyword>
<keyword evidence="3 5" id="KW-1133">Transmembrane helix</keyword>
<dbReference type="Pfam" id="PF00324">
    <property type="entry name" value="AA_permease"/>
    <property type="match status" value="1"/>
</dbReference>
<reference evidence="7 8" key="1">
    <citation type="submission" date="2012-08" db="EMBL/GenBank/DDBJ databases">
        <title>Whole genome shotgun sequence of Kineosphaera limosa NBRC 100340.</title>
        <authorList>
            <person name="Yoshida I."/>
            <person name="Isaki S."/>
            <person name="Hosoyama A."/>
            <person name="Tsuchikane K."/>
            <person name="Katsumata H."/>
            <person name="Ando Y."/>
            <person name="Ohji S."/>
            <person name="Hamada M."/>
            <person name="Tamura T."/>
            <person name="Yamazoe A."/>
            <person name="Yamazaki S."/>
            <person name="Fujita N."/>
        </authorList>
    </citation>
    <scope>NUCLEOTIDE SEQUENCE [LARGE SCALE GENOMIC DNA]</scope>
    <source>
        <strain evidence="7 8">NBRC 100340</strain>
    </source>
</reference>
<dbReference type="PIRSF" id="PIRSF006060">
    <property type="entry name" value="AA_transporter"/>
    <property type="match status" value="1"/>
</dbReference>
<feature type="transmembrane region" description="Helical" evidence="5">
    <location>
        <begin position="393"/>
        <end position="411"/>
    </location>
</feature>
<feature type="transmembrane region" description="Helical" evidence="5">
    <location>
        <begin position="201"/>
        <end position="225"/>
    </location>
</feature>
<dbReference type="InterPro" id="IPR050367">
    <property type="entry name" value="APC_superfamily"/>
</dbReference>
<dbReference type="GO" id="GO:0016020">
    <property type="term" value="C:membrane"/>
    <property type="evidence" value="ECO:0007669"/>
    <property type="project" value="UniProtKB-SubCell"/>
</dbReference>
<feature type="transmembrane region" description="Helical" evidence="5">
    <location>
        <begin position="336"/>
        <end position="354"/>
    </location>
</feature>
<evidence type="ECO:0000256" key="1">
    <source>
        <dbReference type="ARBA" id="ARBA00004141"/>
    </source>
</evidence>
<dbReference type="EMBL" id="BAHD01000065">
    <property type="protein sequence ID" value="GAB97340.1"/>
    <property type="molecule type" value="Genomic_DNA"/>
</dbReference>
<feature type="transmembrane region" description="Helical" evidence="5">
    <location>
        <begin position="20"/>
        <end position="46"/>
    </location>
</feature>
<feature type="transmembrane region" description="Helical" evidence="5">
    <location>
        <begin position="360"/>
        <end position="381"/>
    </location>
</feature>
<evidence type="ECO:0000256" key="2">
    <source>
        <dbReference type="ARBA" id="ARBA00022692"/>
    </source>
</evidence>
<comment type="caution">
    <text evidence="7">The sequence shown here is derived from an EMBL/GenBank/DDBJ whole genome shotgun (WGS) entry which is preliminary data.</text>
</comment>
<dbReference type="InterPro" id="IPR004841">
    <property type="entry name" value="AA-permease/SLC12A_dom"/>
</dbReference>
<dbReference type="Gene3D" id="1.20.1740.10">
    <property type="entry name" value="Amino acid/polyamine transporter I"/>
    <property type="match status" value="1"/>
</dbReference>
<feature type="transmembrane region" description="Helical" evidence="5">
    <location>
        <begin position="279"/>
        <end position="303"/>
    </location>
</feature>
<feature type="transmembrane region" description="Helical" evidence="5">
    <location>
        <begin position="237"/>
        <end position="259"/>
    </location>
</feature>
<dbReference type="GO" id="GO:0055085">
    <property type="term" value="P:transmembrane transport"/>
    <property type="evidence" value="ECO:0007669"/>
    <property type="project" value="InterPro"/>
</dbReference>
<evidence type="ECO:0000256" key="5">
    <source>
        <dbReference type="SAM" id="Phobius"/>
    </source>
</evidence>
<dbReference type="AlphaFoldDB" id="K6WDK0"/>
<organism evidence="7 8">
    <name type="scientific">Kineosphaera limosa NBRC 100340</name>
    <dbReference type="NCBI Taxonomy" id="1184609"/>
    <lineage>
        <taxon>Bacteria</taxon>
        <taxon>Bacillati</taxon>
        <taxon>Actinomycetota</taxon>
        <taxon>Actinomycetes</taxon>
        <taxon>Micrococcales</taxon>
        <taxon>Dermatophilaceae</taxon>
        <taxon>Kineosphaera</taxon>
    </lineage>
</organism>
<evidence type="ECO:0000313" key="7">
    <source>
        <dbReference type="EMBL" id="GAB97340.1"/>
    </source>
</evidence>
<sequence>MSDILQTSRGNETPTLVRALGLGSLVLFGVSYMAPLIVLGTFGVIAVESGGAVPSAYLLALAAMLFTALSYGRMARLHPVAGSAYTYVRRSINSHSGFLVGWAALLDYFFLPMVIWLIGASFLGAAFPGVPHGVWILAFIAVTTVLNILGVVVAERASMLLMAFQCLVIVLFVGFSIASLIGDGQSVISAEPFWNDTTSIAMISAGAAVAAYSFLGFDAVTTLAEEARNPKRDMPRAILLIALIGGGVFVLIGYVAQLVHPGTAFADTDSAAFEMARTIGGNLFSAVFLAGLVVTQFGSGIAAQASAARLTYAMGRDGALPRQFFGFLHPRFRTPVLNILLSGAVGLLGLFMDVTTSTSFINFGAFIAFTMVNVSVIAHFLRRRREGDPLRVFPSLIAPGLGAVISLYLLTQLDSHAVSLGCAWLALGVLWLAVLTRGFRKAPPEMQLAE</sequence>
<feature type="transmembrane region" description="Helical" evidence="5">
    <location>
        <begin position="160"/>
        <end position="181"/>
    </location>
</feature>
<dbReference type="Proteomes" id="UP000008366">
    <property type="component" value="Unassembled WGS sequence"/>
</dbReference>
<dbReference type="STRING" id="1184609.KILIM_065_00170"/>
<feature type="transmembrane region" description="Helical" evidence="5">
    <location>
        <begin position="133"/>
        <end position="153"/>
    </location>
</feature>
<evidence type="ECO:0000259" key="6">
    <source>
        <dbReference type="Pfam" id="PF00324"/>
    </source>
</evidence>
<feature type="transmembrane region" description="Helical" evidence="5">
    <location>
        <begin position="99"/>
        <end position="127"/>
    </location>
</feature>